<dbReference type="Pfam" id="PF01344">
    <property type="entry name" value="Kelch_1"/>
    <property type="match status" value="1"/>
</dbReference>
<dbReference type="Gene3D" id="2.130.10.80">
    <property type="entry name" value="Galactose oxidase/kelch, beta-propeller"/>
    <property type="match status" value="2"/>
</dbReference>
<sequence length="435" mass="44839">MTAQTAPPATTTGWTRTGDLPWPRAWDHLQEGPVLLHDGRVLAAGGGDSRGAQTFADTALYDPATGQWTGTGPLTTSRRGHTLTTLDDGRVLAVGGGHGHPTSRPWAQATAELYDPATGTWTPTGSLHQSRLVHSATLLPDGRVLVAGGSTDQPPHFADLTTATAELYDPATGTWTPAAPMLHARAAFPAVLTPDGHVMAIGGSIDTGSDVAGITFCETYDPATDQWTPTDPIGTPTQGSNSGLARVNAQAVPLDDGSILLTGGHQGGPFLWAFSPFSLSDTERFDPTTRRGAPAAPMGIGRDQHRLIKLGSGHVLAIGGLEYGGFDTGYQHSETYDPATGHWGPRTGLTVPRARFGAVRLADDRVLIAGGAAQLAGASPTGDDILITSTDLFSSPSIPQFFGGPGGGAPGPGGGAPGCHSESDWTHPDGDHEEG</sequence>
<organism evidence="2 3">
    <name type="scientific">Amycolatopsis iheyensis</name>
    <dbReference type="NCBI Taxonomy" id="2945988"/>
    <lineage>
        <taxon>Bacteria</taxon>
        <taxon>Bacillati</taxon>
        <taxon>Actinomycetota</taxon>
        <taxon>Actinomycetes</taxon>
        <taxon>Pseudonocardiales</taxon>
        <taxon>Pseudonocardiaceae</taxon>
        <taxon>Amycolatopsis</taxon>
    </lineage>
</organism>
<gene>
    <name evidence="2" type="ORF">M8542_06045</name>
</gene>
<dbReference type="PANTHER" id="PTHR45632:SF26">
    <property type="entry name" value="BTB DOMAIN-CONTAINING PROTEIN"/>
    <property type="match status" value="1"/>
</dbReference>
<keyword evidence="3" id="KW-1185">Reference proteome</keyword>
<dbReference type="Gene3D" id="2.120.10.80">
    <property type="entry name" value="Kelch-type beta propeller"/>
    <property type="match status" value="2"/>
</dbReference>
<reference evidence="2" key="1">
    <citation type="submission" date="2022-06" db="EMBL/GenBank/DDBJ databases">
        <title>Amycolatopsis iheyaensis sp. nov., a new species of the genus Amycolatopsis isolated from soil in Iheya island, Japan.</title>
        <authorList>
            <person name="Ngamcharungchit C."/>
            <person name="Kanto H."/>
            <person name="Take A."/>
            <person name="Intra B."/>
            <person name="Matsumoto A."/>
            <person name="Panbangred W."/>
            <person name="Inahashi Y."/>
        </authorList>
    </citation>
    <scope>NUCLEOTIDE SEQUENCE</scope>
    <source>
        <strain evidence="2">OK19-0408</strain>
    </source>
</reference>
<feature type="compositionally biased region" description="Basic and acidic residues" evidence="1">
    <location>
        <begin position="421"/>
        <end position="435"/>
    </location>
</feature>
<protein>
    <submittedName>
        <fullName evidence="2">Protein LivK</fullName>
    </submittedName>
</protein>
<comment type="caution">
    <text evidence="2">The sequence shown here is derived from an EMBL/GenBank/DDBJ whole genome shotgun (WGS) entry which is preliminary data.</text>
</comment>
<dbReference type="InterPro" id="IPR037293">
    <property type="entry name" value="Gal_Oxidase_central_sf"/>
</dbReference>
<dbReference type="PANTHER" id="PTHR45632">
    <property type="entry name" value="LD33804P"/>
    <property type="match status" value="1"/>
</dbReference>
<dbReference type="RefSeq" id="WP_257918994.1">
    <property type="nucleotide sequence ID" value="NZ_JAMXQV010000002.1"/>
</dbReference>
<evidence type="ECO:0000256" key="1">
    <source>
        <dbReference type="SAM" id="MobiDB-lite"/>
    </source>
</evidence>
<name>A0A9X2N7P3_9PSEU</name>
<dbReference type="InterPro" id="IPR006652">
    <property type="entry name" value="Kelch_1"/>
</dbReference>
<dbReference type="SMART" id="SM00612">
    <property type="entry name" value="Kelch"/>
    <property type="match status" value="4"/>
</dbReference>
<evidence type="ECO:0000313" key="3">
    <source>
        <dbReference type="Proteomes" id="UP001144096"/>
    </source>
</evidence>
<feature type="compositionally biased region" description="Gly residues" evidence="1">
    <location>
        <begin position="403"/>
        <end position="417"/>
    </location>
</feature>
<dbReference type="Proteomes" id="UP001144096">
    <property type="component" value="Unassembled WGS sequence"/>
</dbReference>
<dbReference type="AlphaFoldDB" id="A0A9X2N7P3"/>
<dbReference type="InterPro" id="IPR015915">
    <property type="entry name" value="Kelch-typ_b-propeller"/>
</dbReference>
<dbReference type="SUPFAM" id="SSF117281">
    <property type="entry name" value="Kelch motif"/>
    <property type="match status" value="2"/>
</dbReference>
<proteinExistence type="predicted"/>
<dbReference type="EMBL" id="JAMXQV010000002">
    <property type="protein sequence ID" value="MCR6482368.1"/>
    <property type="molecule type" value="Genomic_DNA"/>
</dbReference>
<feature type="region of interest" description="Disordered" evidence="1">
    <location>
        <begin position="398"/>
        <end position="435"/>
    </location>
</feature>
<evidence type="ECO:0000313" key="2">
    <source>
        <dbReference type="EMBL" id="MCR6482368.1"/>
    </source>
</evidence>
<accession>A0A9X2N7P3</accession>